<dbReference type="InterPro" id="IPR039425">
    <property type="entry name" value="RNA_pol_sigma-70-like"/>
</dbReference>
<evidence type="ECO:0000256" key="5">
    <source>
        <dbReference type="ARBA" id="ARBA00023163"/>
    </source>
</evidence>
<dbReference type="Gene3D" id="1.10.10.10">
    <property type="entry name" value="Winged helix-like DNA-binding domain superfamily/Winged helix DNA-binding domain"/>
    <property type="match status" value="1"/>
</dbReference>
<dbReference type="GO" id="GO:0003677">
    <property type="term" value="F:DNA binding"/>
    <property type="evidence" value="ECO:0007669"/>
    <property type="project" value="UniProtKB-KW"/>
</dbReference>
<evidence type="ECO:0000256" key="4">
    <source>
        <dbReference type="ARBA" id="ARBA00023125"/>
    </source>
</evidence>
<dbReference type="AlphaFoldDB" id="A0A644ZE30"/>
<dbReference type="SUPFAM" id="SSF88946">
    <property type="entry name" value="Sigma2 domain of RNA polymerase sigma factors"/>
    <property type="match status" value="1"/>
</dbReference>
<dbReference type="PANTHER" id="PTHR43133">
    <property type="entry name" value="RNA POLYMERASE ECF-TYPE SIGMA FACTO"/>
    <property type="match status" value="1"/>
</dbReference>
<accession>A0A644ZE30</accession>
<name>A0A644ZE30_9ZZZZ</name>
<dbReference type="InterPro" id="IPR007627">
    <property type="entry name" value="RNA_pol_sigma70_r2"/>
</dbReference>
<keyword evidence="4" id="KW-0238">DNA-binding</keyword>
<dbReference type="GO" id="GO:0016987">
    <property type="term" value="F:sigma factor activity"/>
    <property type="evidence" value="ECO:0007669"/>
    <property type="project" value="UniProtKB-KW"/>
</dbReference>
<dbReference type="InterPro" id="IPR013324">
    <property type="entry name" value="RNA_pol_sigma_r3/r4-like"/>
</dbReference>
<dbReference type="SUPFAM" id="SSF88659">
    <property type="entry name" value="Sigma3 and sigma4 domains of RNA polymerase sigma factors"/>
    <property type="match status" value="1"/>
</dbReference>
<sequence>MNRAAFDQLVRTNQEPLRRFLLNLCNGNSSLSDDLAQETFIKAYLNIGSFNGFSKFSTWLFRIGYNCYCDHLRQTQKAINIEINEKNAGFAEGSGHGGNHELYLALSKLKEVEKHVILLFYMEDKSIKEISKITGMPENTIKSHLSRAKSHLSEHLKNIGYERE</sequence>
<evidence type="ECO:0000259" key="6">
    <source>
        <dbReference type="Pfam" id="PF04542"/>
    </source>
</evidence>
<evidence type="ECO:0000256" key="1">
    <source>
        <dbReference type="ARBA" id="ARBA00010641"/>
    </source>
</evidence>
<evidence type="ECO:0000256" key="2">
    <source>
        <dbReference type="ARBA" id="ARBA00023015"/>
    </source>
</evidence>
<dbReference type="InterPro" id="IPR036388">
    <property type="entry name" value="WH-like_DNA-bd_sf"/>
</dbReference>
<dbReference type="Pfam" id="PF04542">
    <property type="entry name" value="Sigma70_r2"/>
    <property type="match status" value="1"/>
</dbReference>
<dbReference type="NCBIfam" id="TIGR02937">
    <property type="entry name" value="sigma70-ECF"/>
    <property type="match status" value="1"/>
</dbReference>
<proteinExistence type="inferred from homology"/>
<dbReference type="GO" id="GO:0006352">
    <property type="term" value="P:DNA-templated transcription initiation"/>
    <property type="evidence" value="ECO:0007669"/>
    <property type="project" value="InterPro"/>
</dbReference>
<dbReference type="PANTHER" id="PTHR43133:SF51">
    <property type="entry name" value="RNA POLYMERASE SIGMA FACTOR"/>
    <property type="match status" value="1"/>
</dbReference>
<gene>
    <name evidence="8" type="primary">sigW_63</name>
    <name evidence="8" type="ORF">SDC9_85748</name>
</gene>
<keyword evidence="5" id="KW-0804">Transcription</keyword>
<comment type="caution">
    <text evidence="8">The sequence shown here is derived from an EMBL/GenBank/DDBJ whole genome shotgun (WGS) entry which is preliminary data.</text>
</comment>
<evidence type="ECO:0000313" key="8">
    <source>
        <dbReference type="EMBL" id="MPM39116.1"/>
    </source>
</evidence>
<evidence type="ECO:0000259" key="7">
    <source>
        <dbReference type="Pfam" id="PF08281"/>
    </source>
</evidence>
<dbReference type="InterPro" id="IPR013249">
    <property type="entry name" value="RNA_pol_sigma70_r4_t2"/>
</dbReference>
<comment type="similarity">
    <text evidence="1">Belongs to the sigma-70 factor family. ECF subfamily.</text>
</comment>
<dbReference type="InterPro" id="IPR014284">
    <property type="entry name" value="RNA_pol_sigma-70_dom"/>
</dbReference>
<dbReference type="PROSITE" id="PS01063">
    <property type="entry name" value="SIGMA70_ECF"/>
    <property type="match status" value="1"/>
</dbReference>
<dbReference type="Pfam" id="PF08281">
    <property type="entry name" value="Sigma70_r4_2"/>
    <property type="match status" value="1"/>
</dbReference>
<dbReference type="InterPro" id="IPR013325">
    <property type="entry name" value="RNA_pol_sigma_r2"/>
</dbReference>
<evidence type="ECO:0000256" key="3">
    <source>
        <dbReference type="ARBA" id="ARBA00023082"/>
    </source>
</evidence>
<organism evidence="8">
    <name type="scientific">bioreactor metagenome</name>
    <dbReference type="NCBI Taxonomy" id="1076179"/>
    <lineage>
        <taxon>unclassified sequences</taxon>
        <taxon>metagenomes</taxon>
        <taxon>ecological metagenomes</taxon>
    </lineage>
</organism>
<dbReference type="Gene3D" id="1.10.1740.10">
    <property type="match status" value="1"/>
</dbReference>
<dbReference type="CDD" id="cd06171">
    <property type="entry name" value="Sigma70_r4"/>
    <property type="match status" value="1"/>
</dbReference>
<dbReference type="EMBL" id="VSSQ01008528">
    <property type="protein sequence ID" value="MPM39116.1"/>
    <property type="molecule type" value="Genomic_DNA"/>
</dbReference>
<reference evidence="8" key="1">
    <citation type="submission" date="2019-08" db="EMBL/GenBank/DDBJ databases">
        <authorList>
            <person name="Kucharzyk K."/>
            <person name="Murdoch R.W."/>
            <person name="Higgins S."/>
            <person name="Loffler F."/>
        </authorList>
    </citation>
    <scope>NUCLEOTIDE SEQUENCE</scope>
</reference>
<keyword evidence="2" id="KW-0805">Transcription regulation</keyword>
<keyword evidence="3" id="KW-0731">Sigma factor</keyword>
<feature type="domain" description="RNA polymerase sigma factor 70 region 4 type 2" evidence="7">
    <location>
        <begin position="101"/>
        <end position="152"/>
    </location>
</feature>
<protein>
    <submittedName>
        <fullName evidence="8">ECF RNA polymerase sigma factor SigW</fullName>
    </submittedName>
</protein>
<feature type="domain" description="RNA polymerase sigma-70 region 2" evidence="6">
    <location>
        <begin position="9"/>
        <end position="77"/>
    </location>
</feature>
<dbReference type="InterPro" id="IPR000838">
    <property type="entry name" value="RNA_pol_sigma70_ECF_CS"/>
</dbReference>